<dbReference type="OrthoDB" id="5933722at2"/>
<dbReference type="PANTHER" id="PTHR30572:SF18">
    <property type="entry name" value="ABC-TYPE MACROLIDE FAMILY EXPORT SYSTEM PERMEASE COMPONENT 2"/>
    <property type="match status" value="1"/>
</dbReference>
<evidence type="ECO:0000313" key="9">
    <source>
        <dbReference type="EMBL" id="RCR66424.1"/>
    </source>
</evidence>
<evidence type="ECO:0000256" key="1">
    <source>
        <dbReference type="ARBA" id="ARBA00004651"/>
    </source>
</evidence>
<feature type="domain" description="ABC3 transporter permease C-terminal" evidence="7">
    <location>
        <begin position="297"/>
        <end position="412"/>
    </location>
</feature>
<feature type="transmembrane region" description="Helical" evidence="6">
    <location>
        <begin position="741"/>
        <end position="761"/>
    </location>
</feature>
<keyword evidence="5 6" id="KW-0472">Membrane</keyword>
<evidence type="ECO:0000259" key="7">
    <source>
        <dbReference type="Pfam" id="PF02687"/>
    </source>
</evidence>
<organism evidence="9 10">
    <name type="scientific">Larkinella punicea</name>
    <dbReference type="NCBI Taxonomy" id="2315727"/>
    <lineage>
        <taxon>Bacteria</taxon>
        <taxon>Pseudomonadati</taxon>
        <taxon>Bacteroidota</taxon>
        <taxon>Cytophagia</taxon>
        <taxon>Cytophagales</taxon>
        <taxon>Spirosomataceae</taxon>
        <taxon>Larkinella</taxon>
    </lineage>
</organism>
<dbReference type="Proteomes" id="UP000253383">
    <property type="component" value="Unassembled WGS sequence"/>
</dbReference>
<feature type="transmembrane region" description="Helical" evidence="6">
    <location>
        <begin position="428"/>
        <end position="451"/>
    </location>
</feature>
<dbReference type="PANTHER" id="PTHR30572">
    <property type="entry name" value="MEMBRANE COMPONENT OF TRANSPORTER-RELATED"/>
    <property type="match status" value="1"/>
</dbReference>
<dbReference type="GO" id="GO:0022857">
    <property type="term" value="F:transmembrane transporter activity"/>
    <property type="evidence" value="ECO:0007669"/>
    <property type="project" value="TreeGrafter"/>
</dbReference>
<protein>
    <submittedName>
        <fullName evidence="9">ABC transporter permease</fullName>
    </submittedName>
</protein>
<feature type="transmembrane region" description="Helical" evidence="6">
    <location>
        <begin position="21"/>
        <end position="41"/>
    </location>
</feature>
<feature type="domain" description="MacB-like periplasmic core" evidence="8">
    <location>
        <begin position="435"/>
        <end position="652"/>
    </location>
</feature>
<keyword evidence="4 6" id="KW-1133">Transmembrane helix</keyword>
<feature type="domain" description="MacB-like periplasmic core" evidence="8">
    <location>
        <begin position="20"/>
        <end position="248"/>
    </location>
</feature>
<feature type="domain" description="ABC3 transporter permease C-terminal" evidence="7">
    <location>
        <begin position="691"/>
        <end position="804"/>
    </location>
</feature>
<dbReference type="InterPro" id="IPR050250">
    <property type="entry name" value="Macrolide_Exporter_MacB"/>
</dbReference>
<reference evidence="9 10" key="1">
    <citation type="submission" date="2018-07" db="EMBL/GenBank/DDBJ databases">
        <title>Genome analysis of Larkinella rosea.</title>
        <authorList>
            <person name="Zhou Z."/>
            <person name="Wang G."/>
        </authorList>
    </citation>
    <scope>NUCLEOTIDE SEQUENCE [LARGE SCALE GENOMIC DNA]</scope>
    <source>
        <strain evidence="10">zzj9</strain>
    </source>
</reference>
<feature type="transmembrane region" description="Helical" evidence="6">
    <location>
        <begin position="384"/>
        <end position="407"/>
    </location>
</feature>
<dbReference type="InterPro" id="IPR025857">
    <property type="entry name" value="MacB_PCD"/>
</dbReference>
<gene>
    <name evidence="9" type="ORF">DUE52_27270</name>
</gene>
<evidence type="ECO:0000256" key="3">
    <source>
        <dbReference type="ARBA" id="ARBA00022692"/>
    </source>
</evidence>
<sequence length="812" mass="91095">MLRNYLKIALRNLVKSTVFSAINVIGLALGMICCLFIFLWVQDEERVDNFHANGKNLYTAYQTFSTPGKVDGKYGTPMRVVNQRAVFLLEDVKSAVPEVQNTVFYATGYELPWGHPETFQTGEKKFKLEGSRASPDFFKIFSYPLLAGQAETALNDIGGIAISRKMAELFFGSPRNALGKSLRYENKLDFRVTAVFENLPVQSSLKFDFLLTWEAQKSKLEWASNDFRTYVQLAEMADPKTVETKINRFLQPRLAKNTGVTTQIGLQPFGEHYLHGNFVNGKPDGGRIEYVRIFSGVALFILLIACINFMNLATARSVKRAKEVGVRKVLGSTRGHLIGQFFGEALLLAFLAMLVTLLLVVLLMPLFNAFTGKQIASPLIQPSFWVSLLGLTVFTGLIAGSYPALFLSSLQPVRILKGVLRFTQSAIWFRQGLTVFQFGLAIILLVATIVVSRQTRYVQKTHLGYDRENLLYVRIEGELMTQRNYLLFKEQVSRMPGIALVDRSSEAPHVMGFVVDANDGAANTSNDAINWEGKEKNVSVGFKPTSVGFDFVKLMNLKVAEGRDFSQANATDSTDAFLVNEEAVKQMGLKKPIGKWISAWQKKGHIIGILKDYHTHSLHEPIKPLVMDVKEYEYFGVILVRTEAGKTKEALASLGKVYKELNPNYPFAYQFIDQEYEKLYRSEEVMAKLSNVFAVLAILISCLGLLGLVMFSTEQRTKEIGIRKVLGASVSQIIMLFSRDFLRLVWIAILIASPIAWYAMNQWLQSFAYKIDIAWWIFAASGFGALAVTLLTVSFQSIKTALMNPVKSLRSE</sequence>
<feature type="transmembrane region" description="Helical" evidence="6">
    <location>
        <begin position="692"/>
        <end position="711"/>
    </location>
</feature>
<keyword evidence="3 6" id="KW-0812">Transmembrane</keyword>
<evidence type="ECO:0000256" key="2">
    <source>
        <dbReference type="ARBA" id="ARBA00022475"/>
    </source>
</evidence>
<comment type="subcellular location">
    <subcellularLocation>
        <location evidence="1">Cell membrane</location>
        <topology evidence="1">Multi-pass membrane protein</topology>
    </subcellularLocation>
</comment>
<dbReference type="InterPro" id="IPR003838">
    <property type="entry name" value="ABC3_permease_C"/>
</dbReference>
<evidence type="ECO:0000256" key="6">
    <source>
        <dbReference type="SAM" id="Phobius"/>
    </source>
</evidence>
<dbReference type="EMBL" id="QOWE01000028">
    <property type="protein sequence ID" value="RCR66424.1"/>
    <property type="molecule type" value="Genomic_DNA"/>
</dbReference>
<feature type="transmembrane region" description="Helical" evidence="6">
    <location>
        <begin position="341"/>
        <end position="364"/>
    </location>
</feature>
<name>A0A368JIB6_9BACT</name>
<dbReference type="Pfam" id="PF02687">
    <property type="entry name" value="FtsX"/>
    <property type="match status" value="2"/>
</dbReference>
<evidence type="ECO:0000313" key="10">
    <source>
        <dbReference type="Proteomes" id="UP000253383"/>
    </source>
</evidence>
<keyword evidence="10" id="KW-1185">Reference proteome</keyword>
<dbReference type="Pfam" id="PF12704">
    <property type="entry name" value="MacB_PCD"/>
    <property type="match status" value="2"/>
</dbReference>
<dbReference type="AlphaFoldDB" id="A0A368JIB6"/>
<dbReference type="GO" id="GO:0005886">
    <property type="term" value="C:plasma membrane"/>
    <property type="evidence" value="ECO:0007669"/>
    <property type="project" value="UniProtKB-SubCell"/>
</dbReference>
<feature type="transmembrane region" description="Helical" evidence="6">
    <location>
        <begin position="773"/>
        <end position="793"/>
    </location>
</feature>
<keyword evidence="2" id="KW-1003">Cell membrane</keyword>
<evidence type="ECO:0000256" key="5">
    <source>
        <dbReference type="ARBA" id="ARBA00023136"/>
    </source>
</evidence>
<proteinExistence type="predicted"/>
<feature type="transmembrane region" description="Helical" evidence="6">
    <location>
        <begin position="293"/>
        <end position="313"/>
    </location>
</feature>
<evidence type="ECO:0000259" key="8">
    <source>
        <dbReference type="Pfam" id="PF12704"/>
    </source>
</evidence>
<evidence type="ECO:0000256" key="4">
    <source>
        <dbReference type="ARBA" id="ARBA00022989"/>
    </source>
</evidence>
<accession>A0A368JIB6</accession>
<comment type="caution">
    <text evidence="9">The sequence shown here is derived from an EMBL/GenBank/DDBJ whole genome shotgun (WGS) entry which is preliminary data.</text>
</comment>